<keyword evidence="5" id="KW-0238">DNA-binding</keyword>
<feature type="region of interest" description="Disordered" evidence="8">
    <location>
        <begin position="582"/>
        <end position="625"/>
    </location>
</feature>
<protein>
    <recommendedName>
        <fullName evidence="9">Zn(2)-C6 fungal-type domain-containing protein</fullName>
    </recommendedName>
</protein>
<evidence type="ECO:0000259" key="9">
    <source>
        <dbReference type="PROSITE" id="PS50048"/>
    </source>
</evidence>
<feature type="domain" description="Zn(2)-C6 fungal-type" evidence="9">
    <location>
        <begin position="23"/>
        <end position="53"/>
    </location>
</feature>
<feature type="compositionally biased region" description="Polar residues" evidence="8">
    <location>
        <begin position="584"/>
        <end position="597"/>
    </location>
</feature>
<keyword evidence="3" id="KW-0862">Zinc</keyword>
<keyword evidence="2" id="KW-0479">Metal-binding</keyword>
<dbReference type="PANTHER" id="PTHR31313">
    <property type="entry name" value="TY1 ENHANCER ACTIVATOR"/>
    <property type="match status" value="1"/>
</dbReference>
<evidence type="ECO:0000256" key="2">
    <source>
        <dbReference type="ARBA" id="ARBA00022723"/>
    </source>
</evidence>
<dbReference type="RefSeq" id="XP_025368808.1">
    <property type="nucleotide sequence ID" value="XM_025517065.1"/>
</dbReference>
<sequence length="1259" mass="134374">MADSDTAGADAGASQKRKRVSRACDQCYTKKDKCDGAQPVCLICNKVGRPCTYERPEKKRGPLQGVRQRLEEQIEALESILGFLLDSFPSLTVQAVQKLAFDEKIALSASAAGRQSRPSDNDTPEVSSPKSDRGAFFPRQSRSQARDAWRQSDLATSVAPFLGLRIPATGEASNVLKEEEMSEAELRDELRRSAAARDSILRSSASQPLKAQQRTLASPHQVRPSAMSAQKSGSLSYNGPTPNATPAMSTSREGPSQTQQLQWSHAASGSRTASPSFLRGSVFPFSQARHVDESAQGSVGSWSAESITTARDAERSTRSRARSSQTSARQGSTSQLPSISSQLAPISPSATWAPSASLTTPRSDAPPLLNQQSPAATEDLANALALPAELEDEMDNLLDAYFTHFHPLYPFVDKDSLLRWSSAAMRQGGKRLFIGPAGPCAAFGGPEGCPPSGRTALVLAICAVACYGYGSTSSGWSSSHASGQSPSVTVRPVDCDQLRALGDDCHARARSLFFATSADVVFADDDFRATRRNRADAPHDLEAVQATMLITIADMLLGHHSRAWVGLGIATRLAQDLQLERAGPTTTQSSNASPSSRENLRQQRDGNARSPTQRSPLHRSAQTQRQRSLTYHSLFCIETFMSAALGRPPLLRAIDGSVPLPDVDLNDEWALVQARAPPRAAGEAPQTKMVKSRALSTFVAQTELAVIVNDMLLGIPLPEVLHGEDKDSIAAAAQSAVEAKINAWAARLHRWRTMLPRHLAIMVQATPGAASLAGPDRPLQPQPCHMWHLSMLCHYSFTLIERAALAAANQDWSAVLDKASAGWTDAGTRAYNASPSGDKLVVKHIAVSGLTNLWRLPLILSSDSSVDDMDRRPSGRGDWKRVTIQSPTSTGALPRLLYRFCECFGDSRLPPLAPFFALSAAHLLSPSSGKESEEWDALEKVARSGASVWNAAFASIASMLPILKRGAEKGTTSPVLQRPLEAEMRVPSNGAAIAASTDERGTTLAESVQSDSVPFDNLASMNSILDGAHALAYALGLTEAGNVPMHTTFADNNNAYLGTFGGASAAQASTPSSSQFGPAAPFGALVDHQQIASQTPRSEAESFTDLFDAAGSSADQSALLYHLGLRAPDELRRPSMSGPDIASGIIPLDFAAPVNFERHPIEGLPLTTGTSSVQVHAAFDMPQRHISMPPSPFSMQHHSGVAADVSAQSSMQAAARNDHQPALAPAHGQASDSTLAGPTEMEFGDLIDKWMMRGTSSHG</sequence>
<feature type="compositionally biased region" description="Polar residues" evidence="8">
    <location>
        <begin position="609"/>
        <end position="625"/>
    </location>
</feature>
<reference evidence="10 11" key="1">
    <citation type="journal article" date="2018" name="Mol. Biol. Evol.">
        <title>Broad Genomic Sampling Reveals a Smut Pathogenic Ancestry of the Fungal Clade Ustilaginomycotina.</title>
        <authorList>
            <person name="Kijpornyongpan T."/>
            <person name="Mondo S.J."/>
            <person name="Barry K."/>
            <person name="Sandor L."/>
            <person name="Lee J."/>
            <person name="Lipzen A."/>
            <person name="Pangilinan J."/>
            <person name="LaButti K."/>
            <person name="Hainaut M."/>
            <person name="Henrissat B."/>
            <person name="Grigoriev I.V."/>
            <person name="Spatafora J.W."/>
            <person name="Aime M.C."/>
        </authorList>
    </citation>
    <scope>NUCLEOTIDE SEQUENCE [LARGE SCALE GENOMIC DNA]</scope>
    <source>
        <strain evidence="10 11">MCA 4658</strain>
    </source>
</reference>
<dbReference type="OrthoDB" id="2123952at2759"/>
<dbReference type="Pfam" id="PF04082">
    <property type="entry name" value="Fungal_trans"/>
    <property type="match status" value="1"/>
</dbReference>
<dbReference type="GO" id="GO:0008270">
    <property type="term" value="F:zinc ion binding"/>
    <property type="evidence" value="ECO:0007669"/>
    <property type="project" value="InterPro"/>
</dbReference>
<gene>
    <name evidence="10" type="ORF">IE81DRAFT_367263</name>
</gene>
<dbReference type="InterPro" id="IPR036864">
    <property type="entry name" value="Zn2-C6_fun-type_DNA-bd_sf"/>
</dbReference>
<evidence type="ECO:0000256" key="7">
    <source>
        <dbReference type="ARBA" id="ARBA00023242"/>
    </source>
</evidence>
<keyword evidence="11" id="KW-1185">Reference proteome</keyword>
<dbReference type="CDD" id="cd12148">
    <property type="entry name" value="fungal_TF_MHR"/>
    <property type="match status" value="1"/>
</dbReference>
<keyword evidence="7" id="KW-0539">Nucleus</keyword>
<feature type="region of interest" description="Disordered" evidence="8">
    <location>
        <begin position="198"/>
        <end position="274"/>
    </location>
</feature>
<dbReference type="Proteomes" id="UP000245783">
    <property type="component" value="Unassembled WGS sequence"/>
</dbReference>
<dbReference type="SMART" id="SM00906">
    <property type="entry name" value="Fungal_trans"/>
    <property type="match status" value="1"/>
</dbReference>
<evidence type="ECO:0000313" key="11">
    <source>
        <dbReference type="Proteomes" id="UP000245783"/>
    </source>
</evidence>
<organism evidence="10 11">
    <name type="scientific">Ceraceosorus guamensis</name>
    <dbReference type="NCBI Taxonomy" id="1522189"/>
    <lineage>
        <taxon>Eukaryota</taxon>
        <taxon>Fungi</taxon>
        <taxon>Dikarya</taxon>
        <taxon>Basidiomycota</taxon>
        <taxon>Ustilaginomycotina</taxon>
        <taxon>Exobasidiomycetes</taxon>
        <taxon>Ceraceosorales</taxon>
        <taxon>Ceraceosoraceae</taxon>
        <taxon>Ceraceosorus</taxon>
    </lineage>
</organism>
<evidence type="ECO:0000313" key="10">
    <source>
        <dbReference type="EMBL" id="PWN41648.1"/>
    </source>
</evidence>
<dbReference type="EMBL" id="KZ819389">
    <property type="protein sequence ID" value="PWN41648.1"/>
    <property type="molecule type" value="Genomic_DNA"/>
</dbReference>
<evidence type="ECO:0000256" key="1">
    <source>
        <dbReference type="ARBA" id="ARBA00004123"/>
    </source>
</evidence>
<dbReference type="SMART" id="SM00066">
    <property type="entry name" value="GAL4"/>
    <property type="match status" value="1"/>
</dbReference>
<evidence type="ECO:0000256" key="3">
    <source>
        <dbReference type="ARBA" id="ARBA00022833"/>
    </source>
</evidence>
<keyword evidence="4" id="KW-0805">Transcription regulation</keyword>
<feature type="compositionally biased region" description="Polar residues" evidence="8">
    <location>
        <begin position="336"/>
        <end position="362"/>
    </location>
</feature>
<dbReference type="InterPro" id="IPR051615">
    <property type="entry name" value="Transcr_Regulatory_Elem"/>
</dbReference>
<feature type="compositionally biased region" description="Polar residues" evidence="8">
    <location>
        <begin position="227"/>
        <end position="274"/>
    </location>
</feature>
<feature type="compositionally biased region" description="Polar residues" evidence="8">
    <location>
        <begin position="201"/>
        <end position="218"/>
    </location>
</feature>
<evidence type="ECO:0000256" key="8">
    <source>
        <dbReference type="SAM" id="MobiDB-lite"/>
    </source>
</evidence>
<dbReference type="GO" id="GO:0000981">
    <property type="term" value="F:DNA-binding transcription factor activity, RNA polymerase II-specific"/>
    <property type="evidence" value="ECO:0007669"/>
    <property type="project" value="InterPro"/>
</dbReference>
<dbReference type="InParanoid" id="A0A316VXM7"/>
<dbReference type="CDD" id="cd00067">
    <property type="entry name" value="GAL4"/>
    <property type="match status" value="1"/>
</dbReference>
<feature type="compositionally biased region" description="Basic and acidic residues" evidence="8">
    <location>
        <begin position="598"/>
        <end position="607"/>
    </location>
</feature>
<dbReference type="AlphaFoldDB" id="A0A316VXM7"/>
<dbReference type="SUPFAM" id="SSF57701">
    <property type="entry name" value="Zn2/Cys6 DNA-binding domain"/>
    <property type="match status" value="1"/>
</dbReference>
<dbReference type="InterPro" id="IPR001138">
    <property type="entry name" value="Zn2Cys6_DnaBD"/>
</dbReference>
<evidence type="ECO:0000256" key="4">
    <source>
        <dbReference type="ARBA" id="ARBA00023015"/>
    </source>
</evidence>
<feature type="region of interest" description="Disordered" evidence="8">
    <location>
        <begin position="1208"/>
        <end position="1239"/>
    </location>
</feature>
<name>A0A316VXM7_9BASI</name>
<dbReference type="GeneID" id="37038935"/>
<feature type="compositionally biased region" description="Polar residues" evidence="8">
    <location>
        <begin position="295"/>
        <end position="307"/>
    </location>
</feature>
<keyword evidence="6" id="KW-0804">Transcription</keyword>
<comment type="subcellular location">
    <subcellularLocation>
        <location evidence="1">Nucleus</location>
    </subcellularLocation>
</comment>
<evidence type="ECO:0000256" key="5">
    <source>
        <dbReference type="ARBA" id="ARBA00023125"/>
    </source>
</evidence>
<proteinExistence type="predicted"/>
<feature type="region of interest" description="Disordered" evidence="8">
    <location>
        <begin position="292"/>
        <end position="371"/>
    </location>
</feature>
<dbReference type="PANTHER" id="PTHR31313:SF81">
    <property type="entry name" value="TY1 ENHANCER ACTIVATOR"/>
    <property type="match status" value="1"/>
</dbReference>
<dbReference type="GO" id="GO:0006351">
    <property type="term" value="P:DNA-templated transcription"/>
    <property type="evidence" value="ECO:0007669"/>
    <property type="project" value="InterPro"/>
</dbReference>
<dbReference type="PROSITE" id="PS50048">
    <property type="entry name" value="ZN2_CY6_FUNGAL_2"/>
    <property type="match status" value="1"/>
</dbReference>
<dbReference type="GO" id="GO:0003677">
    <property type="term" value="F:DNA binding"/>
    <property type="evidence" value="ECO:0007669"/>
    <property type="project" value="UniProtKB-KW"/>
</dbReference>
<evidence type="ECO:0000256" key="6">
    <source>
        <dbReference type="ARBA" id="ARBA00023163"/>
    </source>
</evidence>
<dbReference type="GO" id="GO:0005634">
    <property type="term" value="C:nucleus"/>
    <property type="evidence" value="ECO:0007669"/>
    <property type="project" value="UniProtKB-SubCell"/>
</dbReference>
<dbReference type="STRING" id="1522189.A0A316VXM7"/>
<dbReference type="Pfam" id="PF00172">
    <property type="entry name" value="Zn_clus"/>
    <property type="match status" value="1"/>
</dbReference>
<feature type="region of interest" description="Disordered" evidence="8">
    <location>
        <begin position="110"/>
        <end position="151"/>
    </location>
</feature>
<accession>A0A316VXM7</accession>
<dbReference type="InterPro" id="IPR007219">
    <property type="entry name" value="XnlR_reg_dom"/>
</dbReference>
<dbReference type="Gene3D" id="4.10.240.10">
    <property type="entry name" value="Zn(2)-C6 fungal-type DNA-binding domain"/>
    <property type="match status" value="1"/>
</dbReference>
<feature type="compositionally biased region" description="Low complexity" evidence="8">
    <location>
        <begin position="322"/>
        <end position="335"/>
    </location>
</feature>